<dbReference type="EMBL" id="NHMM01000006">
    <property type="protein sequence ID" value="OUT20950.1"/>
    <property type="molecule type" value="Genomic_DNA"/>
</dbReference>
<evidence type="ECO:0000313" key="1">
    <source>
        <dbReference type="EMBL" id="AWU75643.1"/>
    </source>
</evidence>
<evidence type="ECO:0000313" key="4">
    <source>
        <dbReference type="Proteomes" id="UP000249293"/>
    </source>
</evidence>
<dbReference type="OrthoDB" id="3997993at2759"/>
<protein>
    <submittedName>
        <fullName evidence="2">Uncharacterized protein</fullName>
    </submittedName>
</protein>
<gene>
    <name evidence="1" type="ORF">C5L36_0B08855</name>
    <name evidence="2" type="ORF">CAS74_003946</name>
</gene>
<dbReference type="Proteomes" id="UP000249293">
    <property type="component" value="Chromosome 2"/>
</dbReference>
<proteinExistence type="predicted"/>
<organism evidence="2 3">
    <name type="scientific">Pichia kudriavzevii</name>
    <name type="common">Yeast</name>
    <name type="synonym">Issatchenkia orientalis</name>
    <dbReference type="NCBI Taxonomy" id="4909"/>
    <lineage>
        <taxon>Eukaryota</taxon>
        <taxon>Fungi</taxon>
        <taxon>Dikarya</taxon>
        <taxon>Ascomycota</taxon>
        <taxon>Saccharomycotina</taxon>
        <taxon>Pichiomycetes</taxon>
        <taxon>Pichiales</taxon>
        <taxon>Pichiaceae</taxon>
        <taxon>Pichia</taxon>
    </lineage>
</organism>
<reference evidence="1 4" key="2">
    <citation type="submission" date="2018-06" db="EMBL/GenBank/DDBJ databases">
        <title>Population genomics shows no distinction between pathogenic Candida krusei and environmental Pichia kudriavzevii: One species, four names.</title>
        <authorList>
            <person name="Douglass A.P."/>
            <person name="Offei B."/>
            <person name="Braun-Galleani S."/>
            <person name="Coughlan A.Y."/>
            <person name="Martos A."/>
            <person name="Ortiz-Merino R.A."/>
            <person name="Byrne K.P."/>
            <person name="Wolfe K.H."/>
        </authorList>
    </citation>
    <scope>NUCLEOTIDE SEQUENCE [LARGE SCALE GENOMIC DNA]</scope>
    <source>
        <strain evidence="1 4">CBS573</strain>
    </source>
</reference>
<dbReference type="RefSeq" id="XP_029321120.1">
    <property type="nucleotide sequence ID" value="XM_029465261.1"/>
</dbReference>
<dbReference type="Proteomes" id="UP000195871">
    <property type="component" value="Unassembled WGS sequence"/>
</dbReference>
<dbReference type="KEGG" id="pkz:C5L36_0B08855"/>
<dbReference type="EMBL" id="CP028774">
    <property type="protein sequence ID" value="AWU75643.1"/>
    <property type="molecule type" value="Genomic_DNA"/>
</dbReference>
<dbReference type="GeneID" id="40383408"/>
<evidence type="ECO:0000313" key="2">
    <source>
        <dbReference type="EMBL" id="OUT20950.1"/>
    </source>
</evidence>
<dbReference type="VEuPathDB" id="FungiDB:C5L36_0B08855"/>
<reference evidence="2 3" key="1">
    <citation type="submission" date="2017-05" db="EMBL/GenBank/DDBJ databases">
        <title>The Genome Sequence of Candida krusei Ckrusei653.</title>
        <authorList>
            <person name="Cuomo C."/>
            <person name="Forche A."/>
            <person name="Young S."/>
            <person name="Abouelleil A."/>
            <person name="Cao P."/>
            <person name="Chapman S."/>
            <person name="Cusick C."/>
            <person name="Shea T."/>
            <person name="Nusbaum C."/>
            <person name="Birren B."/>
        </authorList>
    </citation>
    <scope>NUCLEOTIDE SEQUENCE [LARGE SCALE GENOMIC DNA]</scope>
    <source>
        <strain evidence="2 3">Ckrusei653</strain>
    </source>
</reference>
<sequence>MASFFRGYVPETVRLKYKDEQMIAVHFKRRSGYLFSGTLDLYDDGGEYKLVIRNYQGEWAGTVVFADMRSDGLRCFDMQRNSIIKTLYQLKDEEYVVYVKVGEDEYVMMHMELCPGDEEILERVLAG</sequence>
<keyword evidence="4" id="KW-1185">Reference proteome</keyword>
<evidence type="ECO:0000313" key="3">
    <source>
        <dbReference type="Proteomes" id="UP000195871"/>
    </source>
</evidence>
<accession>A0A1Z8JK37</accession>
<name>A0A1Z8JK37_PICKU</name>
<dbReference type="AlphaFoldDB" id="A0A1Z8JK37"/>